<dbReference type="InterPro" id="IPR051328">
    <property type="entry name" value="T7SS_ABC-Transporter"/>
</dbReference>
<keyword evidence="5" id="KW-0812">Transmembrane</keyword>
<dbReference type="PANTHER" id="PTHR43077:SF10">
    <property type="entry name" value="TRANSPORT PERMEASE PROTEIN"/>
    <property type="match status" value="1"/>
</dbReference>
<reference evidence="12 13" key="1">
    <citation type="submission" date="2012-12" db="EMBL/GenBank/DDBJ databases">
        <title>The Genome Sequence of Bacillus cereus HuB4-4.</title>
        <authorList>
            <consortium name="The Broad Institute Genome Sequencing Platform"/>
            <consortium name="The Broad Institute Genome Sequencing Center for Infectious Disease"/>
            <person name="Feldgarden M."/>
            <person name="Van der Auwera G.A."/>
            <person name="Mahillon J."/>
            <person name="Duprez V."/>
            <person name="Timmery S."/>
            <person name="Mattelet C."/>
            <person name="Dierick K."/>
            <person name="Sun M."/>
            <person name="Yu Z."/>
            <person name="Zhu L."/>
            <person name="Hu X."/>
            <person name="Shank E.B."/>
            <person name="Swiecicka I."/>
            <person name="Hansen B.M."/>
            <person name="Andrup L."/>
            <person name="Walker B."/>
            <person name="Young S.K."/>
            <person name="Zeng Q."/>
            <person name="Gargeya S."/>
            <person name="Fitzgerald M."/>
            <person name="Haas B."/>
            <person name="Abouelleil A."/>
            <person name="Alvarado L."/>
            <person name="Arachchi H.M."/>
            <person name="Berlin A.M."/>
            <person name="Chapman S.B."/>
            <person name="Dewar J."/>
            <person name="Goldberg J."/>
            <person name="Griggs A."/>
            <person name="Gujja S."/>
            <person name="Hansen M."/>
            <person name="Howarth C."/>
            <person name="Imamovic A."/>
            <person name="Larimer J."/>
            <person name="McCowan C."/>
            <person name="Murphy C."/>
            <person name="Neiman D."/>
            <person name="Pearson M."/>
            <person name="Priest M."/>
            <person name="Roberts A."/>
            <person name="Saif S."/>
            <person name="Shea T."/>
            <person name="Sisk P."/>
            <person name="Sykes S."/>
            <person name="Wortman J."/>
            <person name="Nusbaum C."/>
            <person name="Birren B."/>
        </authorList>
    </citation>
    <scope>NUCLEOTIDE SEQUENCE [LARGE SCALE GENOMIC DNA]</scope>
    <source>
        <strain evidence="12 13">HuB4-4</strain>
    </source>
</reference>
<feature type="non-terminal residue" evidence="12">
    <location>
        <position position="632"/>
    </location>
</feature>
<evidence type="ECO:0000256" key="1">
    <source>
        <dbReference type="ARBA" id="ARBA00004651"/>
    </source>
</evidence>
<evidence type="ECO:0000256" key="10">
    <source>
        <dbReference type="SAM" id="MobiDB-lite"/>
    </source>
</evidence>
<keyword evidence="7" id="KW-0843">Virulence</keyword>
<name>A0A9W5VM35_BACCE</name>
<feature type="chain" id="PRO_5040748491" description="Type VII secretion system accessory factor EsaA" evidence="11">
    <location>
        <begin position="20"/>
        <end position="632"/>
    </location>
</feature>
<organism evidence="12 13">
    <name type="scientific">Bacillus cereus HuB4-4</name>
    <dbReference type="NCBI Taxonomy" id="1053211"/>
    <lineage>
        <taxon>Bacteria</taxon>
        <taxon>Bacillati</taxon>
        <taxon>Bacillota</taxon>
        <taxon>Bacilli</taxon>
        <taxon>Bacillales</taxon>
        <taxon>Bacillaceae</taxon>
        <taxon>Bacillus</taxon>
        <taxon>Bacillus cereus group</taxon>
    </lineage>
</organism>
<keyword evidence="11" id="KW-0732">Signal</keyword>
<accession>A0A9W5VM35</accession>
<dbReference type="AlphaFoldDB" id="A0A9W5VM35"/>
<keyword evidence="6" id="KW-1133">Transmembrane helix</keyword>
<evidence type="ECO:0000256" key="5">
    <source>
        <dbReference type="ARBA" id="ARBA00022692"/>
    </source>
</evidence>
<evidence type="ECO:0000256" key="6">
    <source>
        <dbReference type="ARBA" id="ARBA00022989"/>
    </source>
</evidence>
<feature type="compositionally biased region" description="Basic and acidic residues" evidence="10">
    <location>
        <begin position="528"/>
        <end position="562"/>
    </location>
</feature>
<evidence type="ECO:0000256" key="4">
    <source>
        <dbReference type="ARBA" id="ARBA00022475"/>
    </source>
</evidence>
<feature type="region of interest" description="Disordered" evidence="10">
    <location>
        <begin position="527"/>
        <end position="632"/>
    </location>
</feature>
<dbReference type="EMBL" id="AHEF01000047">
    <property type="protein sequence ID" value="EOP89719.1"/>
    <property type="molecule type" value="Genomic_DNA"/>
</dbReference>
<evidence type="ECO:0000313" key="13">
    <source>
        <dbReference type="Proteomes" id="UP000014009"/>
    </source>
</evidence>
<evidence type="ECO:0000256" key="11">
    <source>
        <dbReference type="SAM" id="SignalP"/>
    </source>
</evidence>
<sequence>MFIILALVLSTGVSYLALNQNVKKANENTTPKMTVALVNEDQGTVFEGNKIAFGDQFVKNVNKNTKQEWYVVSRGVAENGLKNNNYNMMIVIPNDFSRKAVAIDSEIPEKLTLNYKVNATGNKDLKAEAENTASVILEDFNKQIIDVYFASIIGKLQGAQDNIGKIIEKGNVQTTMYKKDIHSPLANYTNQFKTVQDYTGVSVNSFKGFQDVLKGFGQALDEGNKSNSTYLDGFNNFQKMQTDNNLLANNFTNQFNQYMNDMNTGDALKQLSALESANKIISNQFTFSEKEPNILTDAAAVQKYLADVKKQVSEYDTELAGKLESDIQETVIKKLKQSMSNDGKQEIFINTLMKQPDARIKKQIENLIAKLPSLNMEEIGQSDLPDATKLQLQNVIQFTKKYNKENNFYYDPVNKISLGNAIKEVKDRLYTEGITFSDTAKVIKMESPQILKIKIPEEFKLDGSTEALYIDDVDRTSDFLQSEAGEITIAPRNEGDIKIDLHVKLKDPNINIDVFSPVMWQWELSGTHTKETSPEKEEPNKEEPNKEDKGTQTENSKVENVVHKSQYGIMPLVHNAKKPIIKKMENTTGNNEGSQGGGTGKDNGTGGNPGGGTGTDNGTGGNPGGGTGTDNG</sequence>
<evidence type="ECO:0000313" key="12">
    <source>
        <dbReference type="EMBL" id="EOP89719.1"/>
    </source>
</evidence>
<comment type="subcellular location">
    <subcellularLocation>
        <location evidence="1">Cell membrane</location>
        <topology evidence="1">Multi-pass membrane protein</topology>
    </subcellularLocation>
</comment>
<protein>
    <recommendedName>
        <fullName evidence="3">Type VII secretion system accessory factor EsaA</fullName>
    </recommendedName>
</protein>
<dbReference type="NCBIfam" id="TIGR03929">
    <property type="entry name" value="T7_esaA_Nterm"/>
    <property type="match status" value="1"/>
</dbReference>
<comment type="caution">
    <text evidence="12">The sequence shown here is derived from an EMBL/GenBank/DDBJ whole genome shotgun (WGS) entry which is preliminary data.</text>
</comment>
<dbReference type="Proteomes" id="UP000014009">
    <property type="component" value="Unassembled WGS sequence"/>
</dbReference>
<keyword evidence="4" id="KW-1003">Cell membrane</keyword>
<evidence type="ECO:0000256" key="2">
    <source>
        <dbReference type="ARBA" id="ARBA00008338"/>
    </source>
</evidence>
<comment type="similarity">
    <text evidence="2">Belongs to the EsaA family.</text>
</comment>
<evidence type="ECO:0000256" key="7">
    <source>
        <dbReference type="ARBA" id="ARBA00023026"/>
    </source>
</evidence>
<keyword evidence="8" id="KW-0472">Membrane</keyword>
<evidence type="ECO:0000256" key="3">
    <source>
        <dbReference type="ARBA" id="ARBA00020819"/>
    </source>
</evidence>
<dbReference type="Gene3D" id="3.40.1710.10">
    <property type="entry name" value="abc type-2 transporter like domain"/>
    <property type="match status" value="1"/>
</dbReference>
<comment type="subunit">
    <text evidence="9">Homodimer. Interacts with EssB.</text>
</comment>
<dbReference type="PANTHER" id="PTHR43077">
    <property type="entry name" value="TRANSPORT PERMEASE YVFS-RELATED"/>
    <property type="match status" value="1"/>
</dbReference>
<dbReference type="GO" id="GO:0005886">
    <property type="term" value="C:plasma membrane"/>
    <property type="evidence" value="ECO:0007669"/>
    <property type="project" value="UniProtKB-SubCell"/>
</dbReference>
<proteinExistence type="inferred from homology"/>
<feature type="compositionally biased region" description="Gly residues" evidence="10">
    <location>
        <begin position="594"/>
        <end position="632"/>
    </location>
</feature>
<evidence type="ECO:0000256" key="8">
    <source>
        <dbReference type="ARBA" id="ARBA00023136"/>
    </source>
</evidence>
<dbReference type="InterPro" id="IPR023838">
    <property type="entry name" value="T7SS_EsaA"/>
</dbReference>
<evidence type="ECO:0000256" key="9">
    <source>
        <dbReference type="ARBA" id="ARBA00046722"/>
    </source>
</evidence>
<feature type="signal peptide" evidence="11">
    <location>
        <begin position="1"/>
        <end position="19"/>
    </location>
</feature>
<gene>
    <name evidence="12" type="ORF">IGM_02499</name>
</gene>